<protein>
    <submittedName>
        <fullName evidence="3">Membrane-bound lytic murein transglycosylase C</fullName>
    </submittedName>
</protein>
<evidence type="ECO:0000313" key="4">
    <source>
        <dbReference type="Proteomes" id="UP000318554"/>
    </source>
</evidence>
<evidence type="ECO:0000313" key="3">
    <source>
        <dbReference type="EMBL" id="TSE26003.1"/>
    </source>
</evidence>
<name>A0A554WR18_9BURK</name>
<dbReference type="RefSeq" id="WP_144325046.1">
    <property type="nucleotide sequence ID" value="NZ_VJNA01000008.1"/>
</dbReference>
<comment type="caution">
    <text evidence="3">The sequence shown here is derived from an EMBL/GenBank/DDBJ whole genome shotgun (WGS) entry which is preliminary data.</text>
</comment>
<dbReference type="Pfam" id="PF01464">
    <property type="entry name" value="SLT"/>
    <property type="match status" value="1"/>
</dbReference>
<dbReference type="InterPro" id="IPR023346">
    <property type="entry name" value="Lysozyme-like_dom_sf"/>
</dbReference>
<dbReference type="InterPro" id="IPR008258">
    <property type="entry name" value="Transglycosylase_SLT_dom_1"/>
</dbReference>
<dbReference type="OrthoDB" id="9815002at2"/>
<dbReference type="CDD" id="cd00254">
    <property type="entry name" value="LT-like"/>
    <property type="match status" value="1"/>
</dbReference>
<dbReference type="EMBL" id="VJNA01000008">
    <property type="protein sequence ID" value="TSE26003.1"/>
    <property type="molecule type" value="Genomic_DNA"/>
</dbReference>
<dbReference type="Proteomes" id="UP000318554">
    <property type="component" value="Unassembled WGS sequence"/>
</dbReference>
<sequence>MDACTEMIGAPTAPTQPWITVARRVWRALHHGMSLVGLATVGLALLLASQPQLRADIEQNVTQWLLMRQGLDGSADSASNETATPAATLPAAQARMTDWLARKYRVAAEPLATLVAEAHSIGKQLGLDPALLLAVMANESRFNPLAASPWGAHGLMQVLTRVHVDKFEPHGGPQAAFDPVSNLRVGAQILHEAVRKAGSVAGGLRLYVGAVTVDASGYVTRVLTEQERLRRVAAGQRVPFNAPVALPPAADESPSTPPLEALVAPANGAVRPS</sequence>
<dbReference type="SUPFAM" id="SSF53955">
    <property type="entry name" value="Lysozyme-like"/>
    <property type="match status" value="1"/>
</dbReference>
<accession>A0A554WR18</accession>
<gene>
    <name evidence="3" type="primary">mltC_1</name>
    <name evidence="3" type="ORF">Taqua_00849</name>
</gene>
<evidence type="ECO:0000256" key="1">
    <source>
        <dbReference type="SAM" id="MobiDB-lite"/>
    </source>
</evidence>
<dbReference type="AlphaFoldDB" id="A0A554WR18"/>
<keyword evidence="4" id="KW-1185">Reference proteome</keyword>
<proteinExistence type="predicted"/>
<organism evidence="3 4">
    <name type="scientific">Tepidimonas aquatica</name>
    <dbReference type="NCBI Taxonomy" id="247482"/>
    <lineage>
        <taxon>Bacteria</taxon>
        <taxon>Pseudomonadati</taxon>
        <taxon>Pseudomonadota</taxon>
        <taxon>Betaproteobacteria</taxon>
        <taxon>Burkholderiales</taxon>
        <taxon>Tepidimonas</taxon>
    </lineage>
</organism>
<feature type="domain" description="Transglycosylase SLT" evidence="2">
    <location>
        <begin position="122"/>
        <end position="198"/>
    </location>
</feature>
<reference evidence="3 4" key="1">
    <citation type="submission" date="2019-07" db="EMBL/GenBank/DDBJ databases">
        <title>Tepidimonas aquatica CLN-1 draft genome.</title>
        <authorList>
            <person name="Da Costa M.S."/>
            <person name="Froufe H.J.C."/>
            <person name="Egas C."/>
            <person name="Albuquerque L."/>
        </authorList>
    </citation>
    <scope>NUCLEOTIDE SEQUENCE [LARGE SCALE GENOMIC DNA]</scope>
    <source>
        <strain evidence="3 4">CLN-1</strain>
    </source>
</reference>
<feature type="region of interest" description="Disordered" evidence="1">
    <location>
        <begin position="243"/>
        <end position="273"/>
    </location>
</feature>
<evidence type="ECO:0000259" key="2">
    <source>
        <dbReference type="Pfam" id="PF01464"/>
    </source>
</evidence>
<dbReference type="Gene3D" id="1.10.530.10">
    <property type="match status" value="1"/>
</dbReference>